<protein>
    <submittedName>
        <fullName evidence="1">Uncharacterized protein</fullName>
    </submittedName>
</protein>
<gene>
    <name evidence="1" type="ORF">UFOVP1604_155</name>
</gene>
<name>A0A6J5SU38_9CAUD</name>
<accession>A0A6J5SU38</accession>
<proteinExistence type="predicted"/>
<organism evidence="1">
    <name type="scientific">uncultured Caudovirales phage</name>
    <dbReference type="NCBI Taxonomy" id="2100421"/>
    <lineage>
        <taxon>Viruses</taxon>
        <taxon>Duplodnaviria</taxon>
        <taxon>Heunggongvirae</taxon>
        <taxon>Uroviricota</taxon>
        <taxon>Caudoviricetes</taxon>
        <taxon>Peduoviridae</taxon>
        <taxon>Maltschvirus</taxon>
        <taxon>Maltschvirus maltsch</taxon>
    </lineage>
</organism>
<evidence type="ECO:0000313" key="1">
    <source>
        <dbReference type="EMBL" id="CAB4219072.1"/>
    </source>
</evidence>
<reference evidence="1" key="1">
    <citation type="submission" date="2020-05" db="EMBL/GenBank/DDBJ databases">
        <authorList>
            <person name="Chiriac C."/>
            <person name="Salcher M."/>
            <person name="Ghai R."/>
            <person name="Kavagutti S V."/>
        </authorList>
    </citation>
    <scope>NUCLEOTIDE SEQUENCE</scope>
</reference>
<sequence>MTLIKNYNTWLNEAAEATPATSATTPVAPPQKITQEGILAQGIKSIVTTSAPVKAGVADINIATVQVQIAEVFAIYKKTGANWIASDATQAANLVAKIATYAKSPTLMKGAQISLSQLISNTFVQSKFPEWKPSPNNYQNAASLDRLAVESPTTTTQPFRAYPIALAGASAFSLNLAAVKKIDGDKKAIQVSSVLPASVTPAETGATPIELPIRDTNGKYQFNTAEELTKALVYSLRTSNDVKAKADYLNTNNSEAQLLLLIKPIFDKALTS</sequence>
<dbReference type="EMBL" id="LR797474">
    <property type="protein sequence ID" value="CAB4219072.1"/>
    <property type="molecule type" value="Genomic_DNA"/>
</dbReference>